<dbReference type="Pfam" id="PF12705">
    <property type="entry name" value="PDDEXK_1"/>
    <property type="match status" value="1"/>
</dbReference>
<feature type="domain" description="PD-(D/E)XK endonuclease-like" evidence="4">
    <location>
        <begin position="28"/>
        <end position="314"/>
    </location>
</feature>
<evidence type="ECO:0000256" key="1">
    <source>
        <dbReference type="ARBA" id="ARBA00022763"/>
    </source>
</evidence>
<sequence length="409" mass="44615">MAELNEMRLYDTGISHGPAVLPAVPAMWSYSSLKEAETCPRRFALARADYPDLWKQRGYPRLPNLPAIKGDVVHGALQIIVTALITAGCVSPRTADAVTVLRDLGGYTAVAQRTLDEQLRRLDGNPRISADRREQVDRALSDWLPEAREQIQSYLNRMTLHPHPTPAPAGAPTRLPLKRYPIRGGTHPERELVAAHLRVKGRVDVLSVDADGAEITDTKTGAEAPTHRDQLRLYALLWTDDRESNPDALPVTALVVAYPHRDVVVAIPTEAELAELRAEVAARVGRADAMVAADRPAAVVGEQCGACDVRGLCDAYWEGGASNTVDVVDGGWYDVEGTVLREHGVKSWVLRERRTGSDLLVRTPHPSFTLPVGEQVRILGVKRTIDPDEADALIASVTSSSEILSVVSR</sequence>
<keyword evidence="2" id="KW-0547">Nucleotide-binding</keyword>
<keyword evidence="2" id="KW-0067">ATP-binding</keyword>
<gene>
    <name evidence="5" type="ORF">GCM10025863_23710</name>
</gene>
<reference evidence="6" key="1">
    <citation type="journal article" date="2019" name="Int. J. Syst. Evol. Microbiol.">
        <title>The Global Catalogue of Microorganisms (GCM) 10K type strain sequencing project: providing services to taxonomists for standard genome sequencing and annotation.</title>
        <authorList>
            <consortium name="The Broad Institute Genomics Platform"/>
            <consortium name="The Broad Institute Genome Sequencing Center for Infectious Disease"/>
            <person name="Wu L."/>
            <person name="Ma J."/>
        </authorList>
    </citation>
    <scope>NUCLEOTIDE SEQUENCE [LARGE SCALE GENOMIC DNA]</scope>
    <source>
        <strain evidence="6">NBRC 106310</strain>
    </source>
</reference>
<dbReference type="Gene3D" id="3.90.320.10">
    <property type="match status" value="1"/>
</dbReference>
<organism evidence="5 6">
    <name type="scientific">Microbacterium suwonense</name>
    <dbReference type="NCBI Taxonomy" id="683047"/>
    <lineage>
        <taxon>Bacteria</taxon>
        <taxon>Bacillati</taxon>
        <taxon>Actinomycetota</taxon>
        <taxon>Actinomycetes</taxon>
        <taxon>Micrococcales</taxon>
        <taxon>Microbacteriaceae</taxon>
        <taxon>Microbacterium</taxon>
    </lineage>
</organism>
<evidence type="ECO:0000259" key="4">
    <source>
        <dbReference type="Pfam" id="PF12705"/>
    </source>
</evidence>
<accession>A0ABM8FVR7</accession>
<protein>
    <recommendedName>
        <fullName evidence="4">PD-(D/E)XK endonuclease-like domain-containing protein</fullName>
    </recommendedName>
</protein>
<evidence type="ECO:0000313" key="5">
    <source>
        <dbReference type="EMBL" id="BDZ39757.1"/>
    </source>
</evidence>
<dbReference type="InterPro" id="IPR038726">
    <property type="entry name" value="PDDEXK_AddAB-type"/>
</dbReference>
<keyword evidence="6" id="KW-1185">Reference proteome</keyword>
<keyword evidence="3" id="KW-0234">DNA repair</keyword>
<keyword evidence="2" id="KW-0347">Helicase</keyword>
<keyword evidence="2" id="KW-0378">Hydrolase</keyword>
<evidence type="ECO:0000256" key="3">
    <source>
        <dbReference type="ARBA" id="ARBA00023204"/>
    </source>
</evidence>
<keyword evidence="1" id="KW-0227">DNA damage</keyword>
<dbReference type="Proteomes" id="UP001321543">
    <property type="component" value="Chromosome"/>
</dbReference>
<dbReference type="EMBL" id="AP027728">
    <property type="protein sequence ID" value="BDZ39757.1"/>
    <property type="molecule type" value="Genomic_DNA"/>
</dbReference>
<name>A0ABM8FVR7_9MICO</name>
<evidence type="ECO:0000256" key="2">
    <source>
        <dbReference type="ARBA" id="ARBA00022806"/>
    </source>
</evidence>
<evidence type="ECO:0000313" key="6">
    <source>
        <dbReference type="Proteomes" id="UP001321543"/>
    </source>
</evidence>
<dbReference type="RefSeq" id="WP_286300125.1">
    <property type="nucleotide sequence ID" value="NZ_AP027728.1"/>
</dbReference>
<proteinExistence type="predicted"/>
<dbReference type="InterPro" id="IPR011604">
    <property type="entry name" value="PDDEXK-like_dom_sf"/>
</dbReference>